<evidence type="ECO:0008006" key="4">
    <source>
        <dbReference type="Google" id="ProtNLM"/>
    </source>
</evidence>
<keyword evidence="3" id="KW-1185">Reference proteome</keyword>
<protein>
    <recommendedName>
        <fullName evidence="4">DnaD domain-containing protein</fullName>
    </recommendedName>
</protein>
<feature type="region of interest" description="Disordered" evidence="1">
    <location>
        <begin position="243"/>
        <end position="288"/>
    </location>
</feature>
<proteinExistence type="predicted"/>
<evidence type="ECO:0000313" key="2">
    <source>
        <dbReference type="EMBL" id="MBM7634042.1"/>
    </source>
</evidence>
<gene>
    <name evidence="2" type="ORF">JOD17_003142</name>
</gene>
<dbReference type="Proteomes" id="UP000741863">
    <property type="component" value="Unassembled WGS sequence"/>
</dbReference>
<feature type="compositionally biased region" description="Polar residues" evidence="1">
    <location>
        <begin position="255"/>
        <end position="268"/>
    </location>
</feature>
<name>A0ABS2PF37_9BACL</name>
<organism evidence="2 3">
    <name type="scientific">Geomicrobium sediminis</name>
    <dbReference type="NCBI Taxonomy" id="1347788"/>
    <lineage>
        <taxon>Bacteria</taxon>
        <taxon>Bacillati</taxon>
        <taxon>Bacillota</taxon>
        <taxon>Bacilli</taxon>
        <taxon>Bacillales</taxon>
        <taxon>Geomicrobium</taxon>
    </lineage>
</organism>
<sequence>MSRDIFENPIWEDPVKFRIFFFIIGNAVFSQDGVTHAGVHLKRGQYLRSLRKLREDLTYREGKGNAIKQYPLTTIQRKLKSLENEEKIIMKTLENGTLFTVVNYEKYQGLENYKIHEMEQLRNSDGTVTEQERNNNKNVKECSKNDSVVVTNTHETNSNHDVDKIAERYADLRTAQEGKEIYPSISDYDAIAQVVARGIPLPQTIKWLDQCFEEYRERDPNGAIKSFKYCMKYIESRHEESLAKSHAKEVKPSGGYSSSHRANQSESQRGSKESVIGGQTGWINRKRA</sequence>
<reference evidence="2 3" key="1">
    <citation type="submission" date="2021-01" db="EMBL/GenBank/DDBJ databases">
        <title>Genomic Encyclopedia of Type Strains, Phase IV (KMG-IV): sequencing the most valuable type-strain genomes for metagenomic binning, comparative biology and taxonomic classification.</title>
        <authorList>
            <person name="Goeker M."/>
        </authorList>
    </citation>
    <scope>NUCLEOTIDE SEQUENCE [LARGE SCALE GENOMIC DNA]</scope>
    <source>
        <strain evidence="2 3">DSM 25540</strain>
    </source>
</reference>
<evidence type="ECO:0000256" key="1">
    <source>
        <dbReference type="SAM" id="MobiDB-lite"/>
    </source>
</evidence>
<accession>A0ABS2PF37</accession>
<evidence type="ECO:0000313" key="3">
    <source>
        <dbReference type="Proteomes" id="UP000741863"/>
    </source>
</evidence>
<dbReference type="EMBL" id="JAFBEC010000009">
    <property type="protein sequence ID" value="MBM7634042.1"/>
    <property type="molecule type" value="Genomic_DNA"/>
</dbReference>
<comment type="caution">
    <text evidence="2">The sequence shown here is derived from an EMBL/GenBank/DDBJ whole genome shotgun (WGS) entry which is preliminary data.</text>
</comment>
<dbReference type="RefSeq" id="WP_204698787.1">
    <property type="nucleotide sequence ID" value="NZ_JAFBEC010000009.1"/>
</dbReference>